<dbReference type="OrthoDB" id="4062651at2759"/>
<proteinExistence type="predicted"/>
<organism evidence="6 7">
    <name type="scientific">Linnemannia gamsii</name>
    <dbReference type="NCBI Taxonomy" id="64522"/>
    <lineage>
        <taxon>Eukaryota</taxon>
        <taxon>Fungi</taxon>
        <taxon>Fungi incertae sedis</taxon>
        <taxon>Mucoromycota</taxon>
        <taxon>Mortierellomycotina</taxon>
        <taxon>Mortierellomycetes</taxon>
        <taxon>Mortierellales</taxon>
        <taxon>Mortierellaceae</taxon>
        <taxon>Linnemannia</taxon>
    </lineage>
</organism>
<gene>
    <name evidence="6" type="primary">PRKAA2</name>
    <name evidence="6" type="ORF">BGZ97_006117</name>
</gene>
<sequence>MTAMLTRHEQRRNVLVFPTDFYRKHTESSSSDSNSMPNLIHNNNSNINTNKYLHSLKLQSLQGKGKTRPNTRQHPFQPQLQQLLFQQPSERFPRTHQDHVDASRTAFGQEYPAHSLTTNTLTNTIRPLDINLLTPTSAAPETFSSPSFPSSSCSTTSSTSHLHSDTLATSKASTISANPSTTTPNTNTKVVIRIPTLATFMKKRKATSDHTAAEPSAVSELSGAPNPDQKRLKIRLKLRSLPKEQPVTIAEPKPEPIVISDDSDDDLTSTESTLSQDDDEMDIDEESSDYASSSSGRVKLDHQLRHVLNTIFPKRDDKNRAALKSAFELCSQLRDDYIVGRLLGSGSSGFVLSAKRVFDGREVAIKVIPSDNKYTESKFRRELDILNALTHENILGFVEYFESPGCKFLVTEMGGSSLFDFIEMHKSPQGAALKGGHLGSGIQESVVRSIFMQLSLALYALHQNRIVHGDIKDENALITVDHHTNTYRARICDFGHSKRIKEGSLPSFTFYGTTILAPPEMDANNALREKMKRSDLQVEHDDWTRYYGYEADVFAMGLMLYTLIHGDLPSELMEREPKLLAAYKRRRRSVKTFPFAVLQKNIDEDLKDLLKRMLAVAPSRRITMAEVINHPWLTKG</sequence>
<dbReference type="InterPro" id="IPR000719">
    <property type="entry name" value="Prot_kinase_dom"/>
</dbReference>
<evidence type="ECO:0000259" key="5">
    <source>
        <dbReference type="PROSITE" id="PS50011"/>
    </source>
</evidence>
<evidence type="ECO:0000313" key="7">
    <source>
        <dbReference type="Proteomes" id="UP000823405"/>
    </source>
</evidence>
<dbReference type="InterPro" id="IPR017441">
    <property type="entry name" value="Protein_kinase_ATP_BS"/>
</dbReference>
<keyword evidence="1 3" id="KW-0547">Nucleotide-binding</keyword>
<accession>A0A9P6QR93</accession>
<dbReference type="Gene3D" id="1.10.510.10">
    <property type="entry name" value="Transferase(Phosphotransferase) domain 1"/>
    <property type="match status" value="1"/>
</dbReference>
<dbReference type="GO" id="GO:0005634">
    <property type="term" value="C:nucleus"/>
    <property type="evidence" value="ECO:0007669"/>
    <property type="project" value="TreeGrafter"/>
</dbReference>
<feature type="compositionally biased region" description="Low complexity" evidence="4">
    <location>
        <begin position="170"/>
        <end position="188"/>
    </location>
</feature>
<dbReference type="SMART" id="SM00220">
    <property type="entry name" value="S_TKc"/>
    <property type="match status" value="1"/>
</dbReference>
<dbReference type="PANTHER" id="PTHR24346:SF51">
    <property type="entry name" value="PAS DOMAIN-CONTAINING SERINE_THREONINE-PROTEIN KINASE"/>
    <property type="match status" value="1"/>
</dbReference>
<keyword evidence="2 3" id="KW-0067">ATP-binding</keyword>
<dbReference type="GO" id="GO:0004674">
    <property type="term" value="F:protein serine/threonine kinase activity"/>
    <property type="evidence" value="ECO:0007669"/>
    <property type="project" value="TreeGrafter"/>
</dbReference>
<dbReference type="PANTHER" id="PTHR24346">
    <property type="entry name" value="MAP/MICROTUBULE AFFINITY-REGULATING KINASE"/>
    <property type="match status" value="1"/>
</dbReference>
<name>A0A9P6QR93_9FUNG</name>
<keyword evidence="7" id="KW-1185">Reference proteome</keyword>
<evidence type="ECO:0000313" key="6">
    <source>
        <dbReference type="EMBL" id="KAG0290676.1"/>
    </source>
</evidence>
<feature type="region of interest" description="Disordered" evidence="4">
    <location>
        <begin position="141"/>
        <end position="165"/>
    </location>
</feature>
<feature type="compositionally biased region" description="Acidic residues" evidence="4">
    <location>
        <begin position="276"/>
        <end position="288"/>
    </location>
</feature>
<keyword evidence="6" id="KW-0418">Kinase</keyword>
<dbReference type="Pfam" id="PF00069">
    <property type="entry name" value="Pkinase"/>
    <property type="match status" value="1"/>
</dbReference>
<dbReference type="GO" id="GO:0035556">
    <property type="term" value="P:intracellular signal transduction"/>
    <property type="evidence" value="ECO:0007669"/>
    <property type="project" value="TreeGrafter"/>
</dbReference>
<dbReference type="InterPro" id="IPR011009">
    <property type="entry name" value="Kinase-like_dom_sf"/>
</dbReference>
<reference evidence="6" key="1">
    <citation type="journal article" date="2020" name="Fungal Divers.">
        <title>Resolving the Mortierellaceae phylogeny through synthesis of multi-gene phylogenetics and phylogenomics.</title>
        <authorList>
            <person name="Vandepol N."/>
            <person name="Liber J."/>
            <person name="Desiro A."/>
            <person name="Na H."/>
            <person name="Kennedy M."/>
            <person name="Barry K."/>
            <person name="Grigoriev I.V."/>
            <person name="Miller A.N."/>
            <person name="O'Donnell K."/>
            <person name="Stajich J.E."/>
            <person name="Bonito G."/>
        </authorList>
    </citation>
    <scope>NUCLEOTIDE SEQUENCE</scope>
    <source>
        <strain evidence="6">NVP60</strain>
    </source>
</reference>
<feature type="region of interest" description="Disordered" evidence="4">
    <location>
        <begin position="243"/>
        <end position="297"/>
    </location>
</feature>
<evidence type="ECO:0000256" key="4">
    <source>
        <dbReference type="SAM" id="MobiDB-lite"/>
    </source>
</evidence>
<dbReference type="SUPFAM" id="SSF56112">
    <property type="entry name" value="Protein kinase-like (PK-like)"/>
    <property type="match status" value="1"/>
</dbReference>
<dbReference type="EMBL" id="JAAAIN010002719">
    <property type="protein sequence ID" value="KAG0290676.1"/>
    <property type="molecule type" value="Genomic_DNA"/>
</dbReference>
<dbReference type="GO" id="GO:0045719">
    <property type="term" value="P:negative regulation of glycogen biosynthetic process"/>
    <property type="evidence" value="ECO:0007669"/>
    <property type="project" value="TreeGrafter"/>
</dbReference>
<dbReference type="GO" id="GO:0005524">
    <property type="term" value="F:ATP binding"/>
    <property type="evidence" value="ECO:0007669"/>
    <property type="project" value="UniProtKB-UniRule"/>
</dbReference>
<dbReference type="AlphaFoldDB" id="A0A9P6QR93"/>
<feature type="domain" description="Protein kinase" evidence="5">
    <location>
        <begin position="337"/>
        <end position="633"/>
    </location>
</feature>
<comment type="caution">
    <text evidence="6">The sequence shown here is derived from an EMBL/GenBank/DDBJ whole genome shotgun (WGS) entry which is preliminary data.</text>
</comment>
<dbReference type="PROSITE" id="PS00107">
    <property type="entry name" value="PROTEIN_KINASE_ATP"/>
    <property type="match status" value="1"/>
</dbReference>
<keyword evidence="6" id="KW-0808">Transferase</keyword>
<feature type="binding site" evidence="3">
    <location>
        <position position="366"/>
    </location>
    <ligand>
        <name>ATP</name>
        <dbReference type="ChEBI" id="CHEBI:30616"/>
    </ligand>
</feature>
<evidence type="ECO:0000256" key="3">
    <source>
        <dbReference type="PROSITE-ProRule" id="PRU10141"/>
    </source>
</evidence>
<protein>
    <submittedName>
        <fullName evidence="6">Protein kinase, AMP-activated, alpha 2 catalytic subunit</fullName>
    </submittedName>
</protein>
<feature type="region of interest" description="Disordered" evidence="4">
    <location>
        <begin position="203"/>
        <end position="229"/>
    </location>
</feature>
<dbReference type="Proteomes" id="UP000823405">
    <property type="component" value="Unassembled WGS sequence"/>
</dbReference>
<evidence type="ECO:0000256" key="1">
    <source>
        <dbReference type="ARBA" id="ARBA00022741"/>
    </source>
</evidence>
<dbReference type="PROSITE" id="PS50011">
    <property type="entry name" value="PROTEIN_KINASE_DOM"/>
    <property type="match status" value="1"/>
</dbReference>
<dbReference type="GO" id="GO:0005829">
    <property type="term" value="C:cytosol"/>
    <property type="evidence" value="ECO:0007669"/>
    <property type="project" value="TreeGrafter"/>
</dbReference>
<feature type="region of interest" description="Disordered" evidence="4">
    <location>
        <begin position="170"/>
        <end position="189"/>
    </location>
</feature>
<evidence type="ECO:0000256" key="2">
    <source>
        <dbReference type="ARBA" id="ARBA00022840"/>
    </source>
</evidence>